<dbReference type="PANTHER" id="PTHR23513:SF9">
    <property type="entry name" value="ENTEROBACTIN EXPORTER ENTS"/>
    <property type="match status" value="1"/>
</dbReference>
<dbReference type="InterPro" id="IPR036259">
    <property type="entry name" value="MFS_trans_sf"/>
</dbReference>
<dbReference type="EMBL" id="SAUX01000052">
    <property type="protein sequence ID" value="RWR25584.1"/>
    <property type="molecule type" value="Genomic_DNA"/>
</dbReference>
<dbReference type="AlphaFoldDB" id="A0A443JYM8"/>
<feature type="transmembrane region" description="Helical" evidence="7">
    <location>
        <begin position="82"/>
        <end position="100"/>
    </location>
</feature>
<feature type="transmembrane region" description="Helical" evidence="7">
    <location>
        <begin position="147"/>
        <end position="172"/>
    </location>
</feature>
<organism evidence="8 9">
    <name type="scientific">Paenirhodobacter populi</name>
    <dbReference type="NCBI Taxonomy" id="2306993"/>
    <lineage>
        <taxon>Bacteria</taxon>
        <taxon>Pseudomonadati</taxon>
        <taxon>Pseudomonadota</taxon>
        <taxon>Alphaproteobacteria</taxon>
        <taxon>Rhodobacterales</taxon>
        <taxon>Rhodobacter group</taxon>
        <taxon>Paenirhodobacter</taxon>
    </lineage>
</organism>
<feature type="transmembrane region" description="Helical" evidence="7">
    <location>
        <begin position="259"/>
        <end position="281"/>
    </location>
</feature>
<evidence type="ECO:0000256" key="2">
    <source>
        <dbReference type="ARBA" id="ARBA00022448"/>
    </source>
</evidence>
<sequence>MIALRFVDLSPLIGNPGFRRLWVGTSFQTLGNQFFAFAVLYQMWEMTRSPLMTGAVGLTLALPMLVFGLWGGILADTWERRGLILLANFGAIVFALGLAAQSLAGWNSPTLLLALAAALAACTSAGQPARKAMIPALLPREKVGGGIALSHASFQAAMLGGPALAGIVAGLWGTAGCYAAQAVAFALAFHGLLALPKTPPPQTGENRIGSLMAGFHAIRRHPPLRGTLLTDLAATALAMPIALFPALNEARFDGAPETLGLFLSAIAVGGIAATVLSGGITRHPRQGAIQLGAALLWGLALASAGLVQSGWLTLACLVVAGAADTVAVMARGSIVQLSCEPEMRGRVLAAEQVAGVAAPQIGNFRAGAMAAIMPPGISLAFGGLFCVAAVIGIAVTHPRLVRLRTTIAM</sequence>
<feature type="transmembrane region" description="Helical" evidence="7">
    <location>
        <begin position="228"/>
        <end position="247"/>
    </location>
</feature>
<dbReference type="PANTHER" id="PTHR23513">
    <property type="entry name" value="INTEGRAL MEMBRANE EFFLUX PROTEIN-RELATED"/>
    <property type="match status" value="1"/>
</dbReference>
<reference evidence="8 9" key="1">
    <citation type="submission" date="2019-01" db="EMBL/GenBank/DDBJ databases">
        <title>Sinorhodobacter populi sp. nov. isolated from the symptomatic bark tissue of Populus euramericana canker.</title>
        <authorList>
            <person name="Xu G."/>
        </authorList>
    </citation>
    <scope>NUCLEOTIDE SEQUENCE [LARGE SCALE GENOMIC DNA]</scope>
    <source>
        <strain evidence="8 9">D19-10-3-21</strain>
    </source>
</reference>
<dbReference type="RefSeq" id="WP_128238888.1">
    <property type="nucleotide sequence ID" value="NZ_SAUX01000052.1"/>
</dbReference>
<evidence type="ECO:0000256" key="3">
    <source>
        <dbReference type="ARBA" id="ARBA00022475"/>
    </source>
</evidence>
<dbReference type="CDD" id="cd06173">
    <property type="entry name" value="MFS_MefA_like"/>
    <property type="match status" value="1"/>
</dbReference>
<proteinExistence type="predicted"/>
<comment type="subcellular location">
    <subcellularLocation>
        <location evidence="1">Cell membrane</location>
        <topology evidence="1">Multi-pass membrane protein</topology>
    </subcellularLocation>
</comment>
<keyword evidence="3" id="KW-1003">Cell membrane</keyword>
<evidence type="ECO:0000313" key="8">
    <source>
        <dbReference type="EMBL" id="RWR25584.1"/>
    </source>
</evidence>
<keyword evidence="5 7" id="KW-1133">Transmembrane helix</keyword>
<feature type="transmembrane region" description="Helical" evidence="7">
    <location>
        <begin position="50"/>
        <end position="70"/>
    </location>
</feature>
<evidence type="ECO:0000256" key="4">
    <source>
        <dbReference type="ARBA" id="ARBA00022692"/>
    </source>
</evidence>
<evidence type="ECO:0000256" key="7">
    <source>
        <dbReference type="SAM" id="Phobius"/>
    </source>
</evidence>
<dbReference type="GO" id="GO:0005886">
    <property type="term" value="C:plasma membrane"/>
    <property type="evidence" value="ECO:0007669"/>
    <property type="project" value="UniProtKB-SubCell"/>
</dbReference>
<keyword evidence="4 7" id="KW-0812">Transmembrane</keyword>
<keyword evidence="2" id="KW-0813">Transport</keyword>
<dbReference type="Pfam" id="PF05977">
    <property type="entry name" value="MFS_3"/>
    <property type="match status" value="1"/>
</dbReference>
<name>A0A443JYM8_9RHOB</name>
<gene>
    <name evidence="8" type="ORF">D2T31_21770</name>
</gene>
<feature type="transmembrane region" description="Helical" evidence="7">
    <location>
        <begin position="293"/>
        <end position="323"/>
    </location>
</feature>
<feature type="transmembrane region" description="Helical" evidence="7">
    <location>
        <begin position="21"/>
        <end position="44"/>
    </location>
</feature>
<comment type="caution">
    <text evidence="8">The sequence shown here is derived from an EMBL/GenBank/DDBJ whole genome shotgun (WGS) entry which is preliminary data.</text>
</comment>
<dbReference type="OrthoDB" id="7283966at2"/>
<accession>A0A443JYM8</accession>
<evidence type="ECO:0000313" key="9">
    <source>
        <dbReference type="Proteomes" id="UP000285295"/>
    </source>
</evidence>
<dbReference type="SUPFAM" id="SSF103473">
    <property type="entry name" value="MFS general substrate transporter"/>
    <property type="match status" value="1"/>
</dbReference>
<keyword evidence="6 7" id="KW-0472">Membrane</keyword>
<evidence type="ECO:0000256" key="6">
    <source>
        <dbReference type="ARBA" id="ARBA00023136"/>
    </source>
</evidence>
<evidence type="ECO:0000256" key="5">
    <source>
        <dbReference type="ARBA" id="ARBA00022989"/>
    </source>
</evidence>
<feature type="transmembrane region" description="Helical" evidence="7">
    <location>
        <begin position="372"/>
        <end position="395"/>
    </location>
</feature>
<dbReference type="Proteomes" id="UP000285295">
    <property type="component" value="Unassembled WGS sequence"/>
</dbReference>
<dbReference type="InterPro" id="IPR010290">
    <property type="entry name" value="TM_effector"/>
</dbReference>
<evidence type="ECO:0000256" key="1">
    <source>
        <dbReference type="ARBA" id="ARBA00004651"/>
    </source>
</evidence>
<reference evidence="8 9" key="2">
    <citation type="submission" date="2019-01" db="EMBL/GenBank/DDBJ databases">
        <authorList>
            <person name="Li Y."/>
        </authorList>
    </citation>
    <scope>NUCLEOTIDE SEQUENCE [LARGE SCALE GENOMIC DNA]</scope>
    <source>
        <strain evidence="8 9">D19-10-3-21</strain>
    </source>
</reference>
<protein>
    <submittedName>
        <fullName evidence="8">MFS transporter</fullName>
    </submittedName>
</protein>
<dbReference type="Gene3D" id="1.20.1250.20">
    <property type="entry name" value="MFS general substrate transporter like domains"/>
    <property type="match status" value="1"/>
</dbReference>